<proteinExistence type="predicted"/>
<name>A0A9P9IZD9_9PLEO</name>
<gene>
    <name evidence="2" type="ORF">B0J11DRAFT_516910</name>
</gene>
<feature type="chain" id="PRO_5040198992" evidence="1">
    <location>
        <begin position="20"/>
        <end position="117"/>
    </location>
</feature>
<dbReference type="Proteomes" id="UP000700596">
    <property type="component" value="Unassembled WGS sequence"/>
</dbReference>
<dbReference type="EMBL" id="JAGMWT010000001">
    <property type="protein sequence ID" value="KAH7139487.1"/>
    <property type="molecule type" value="Genomic_DNA"/>
</dbReference>
<feature type="signal peptide" evidence="1">
    <location>
        <begin position="1"/>
        <end position="19"/>
    </location>
</feature>
<evidence type="ECO:0000313" key="2">
    <source>
        <dbReference type="EMBL" id="KAH7139487.1"/>
    </source>
</evidence>
<dbReference type="OrthoDB" id="5394791at2759"/>
<evidence type="ECO:0000256" key="1">
    <source>
        <dbReference type="SAM" id="SignalP"/>
    </source>
</evidence>
<evidence type="ECO:0000313" key="3">
    <source>
        <dbReference type="Proteomes" id="UP000700596"/>
    </source>
</evidence>
<comment type="caution">
    <text evidence="2">The sequence shown here is derived from an EMBL/GenBank/DDBJ whole genome shotgun (WGS) entry which is preliminary data.</text>
</comment>
<sequence>MHTFNLLLTLTTILPLTLSASTPNTNTKSDPAIIPRAAEAVAEPVQLEKRACKCRKVKNEGLYCGYCYLTNIDDEAVYEGDIWDNVYWCNKKGGCEDLGRRTSCVKRDGPCDGRDKK</sequence>
<keyword evidence="3" id="KW-1185">Reference proteome</keyword>
<keyword evidence="1" id="KW-0732">Signal</keyword>
<dbReference type="AlphaFoldDB" id="A0A9P9IZD9"/>
<reference evidence="2" key="1">
    <citation type="journal article" date="2021" name="Nat. Commun.">
        <title>Genetic determinants of endophytism in the Arabidopsis root mycobiome.</title>
        <authorList>
            <person name="Mesny F."/>
            <person name="Miyauchi S."/>
            <person name="Thiergart T."/>
            <person name="Pickel B."/>
            <person name="Atanasova L."/>
            <person name="Karlsson M."/>
            <person name="Huettel B."/>
            <person name="Barry K.W."/>
            <person name="Haridas S."/>
            <person name="Chen C."/>
            <person name="Bauer D."/>
            <person name="Andreopoulos W."/>
            <person name="Pangilinan J."/>
            <person name="LaButti K."/>
            <person name="Riley R."/>
            <person name="Lipzen A."/>
            <person name="Clum A."/>
            <person name="Drula E."/>
            <person name="Henrissat B."/>
            <person name="Kohler A."/>
            <person name="Grigoriev I.V."/>
            <person name="Martin F.M."/>
            <person name="Hacquard S."/>
        </authorList>
    </citation>
    <scope>NUCLEOTIDE SEQUENCE</scope>
    <source>
        <strain evidence="2">MPI-CAGE-CH-0243</strain>
    </source>
</reference>
<organism evidence="2 3">
    <name type="scientific">Dendryphion nanum</name>
    <dbReference type="NCBI Taxonomy" id="256645"/>
    <lineage>
        <taxon>Eukaryota</taxon>
        <taxon>Fungi</taxon>
        <taxon>Dikarya</taxon>
        <taxon>Ascomycota</taxon>
        <taxon>Pezizomycotina</taxon>
        <taxon>Dothideomycetes</taxon>
        <taxon>Pleosporomycetidae</taxon>
        <taxon>Pleosporales</taxon>
        <taxon>Torulaceae</taxon>
        <taxon>Dendryphion</taxon>
    </lineage>
</organism>
<protein>
    <submittedName>
        <fullName evidence="2">Uncharacterized protein</fullName>
    </submittedName>
</protein>
<accession>A0A9P9IZD9</accession>